<dbReference type="InterPro" id="IPR036179">
    <property type="entry name" value="Ig-like_dom_sf"/>
</dbReference>
<evidence type="ECO:0000256" key="1">
    <source>
        <dbReference type="ARBA" id="ARBA00023319"/>
    </source>
</evidence>
<dbReference type="Pfam" id="PF07654">
    <property type="entry name" value="C1-set"/>
    <property type="match status" value="1"/>
</dbReference>
<dbReference type="InterPro" id="IPR013106">
    <property type="entry name" value="Ig_V-set"/>
</dbReference>
<dbReference type="CDD" id="cd05771">
    <property type="entry name" value="IgC1_Tapasin_R"/>
    <property type="match status" value="1"/>
</dbReference>
<dbReference type="Ensembl" id="ENSOSIT00000024942.1">
    <property type="protein sequence ID" value="ENSOSIP00000023619.1"/>
    <property type="gene ID" value="ENSOSIG00000012418.1"/>
</dbReference>
<evidence type="ECO:0000313" key="5">
    <source>
        <dbReference type="Proteomes" id="UP000694383"/>
    </source>
</evidence>
<organism evidence="4 5">
    <name type="scientific">Oryzias sinensis</name>
    <name type="common">Chinese medaka</name>
    <dbReference type="NCBI Taxonomy" id="183150"/>
    <lineage>
        <taxon>Eukaryota</taxon>
        <taxon>Metazoa</taxon>
        <taxon>Chordata</taxon>
        <taxon>Craniata</taxon>
        <taxon>Vertebrata</taxon>
        <taxon>Euteleostomi</taxon>
        <taxon>Actinopterygii</taxon>
        <taxon>Neopterygii</taxon>
        <taxon>Teleostei</taxon>
        <taxon>Neoteleostei</taxon>
        <taxon>Acanthomorphata</taxon>
        <taxon>Ovalentaria</taxon>
        <taxon>Atherinomorphae</taxon>
        <taxon>Beloniformes</taxon>
        <taxon>Adrianichthyidae</taxon>
        <taxon>Oryziinae</taxon>
        <taxon>Oryzias</taxon>
    </lineage>
</organism>
<dbReference type="PROSITE" id="PS50835">
    <property type="entry name" value="IG_LIKE"/>
    <property type="match status" value="2"/>
</dbReference>
<dbReference type="Gene3D" id="2.60.40.10">
    <property type="entry name" value="Immunoglobulins"/>
    <property type="match status" value="3"/>
</dbReference>
<reference evidence="4" key="2">
    <citation type="submission" date="2025-09" db="UniProtKB">
        <authorList>
            <consortium name="Ensembl"/>
        </authorList>
    </citation>
    <scope>IDENTIFICATION</scope>
</reference>
<feature type="transmembrane region" description="Helical" evidence="2">
    <location>
        <begin position="145"/>
        <end position="176"/>
    </location>
</feature>
<dbReference type="InterPro" id="IPR007110">
    <property type="entry name" value="Ig-like_dom"/>
</dbReference>
<feature type="domain" description="Ig-like" evidence="3">
    <location>
        <begin position="297"/>
        <end position="394"/>
    </location>
</feature>
<dbReference type="InterPro" id="IPR003597">
    <property type="entry name" value="Ig_C1-set"/>
</dbReference>
<reference evidence="4" key="1">
    <citation type="submission" date="2025-08" db="UniProtKB">
        <authorList>
            <consortium name="Ensembl"/>
        </authorList>
    </citation>
    <scope>IDENTIFICATION</scope>
</reference>
<dbReference type="SMART" id="SM00407">
    <property type="entry name" value="IGc1"/>
    <property type="match status" value="1"/>
</dbReference>
<feature type="domain" description="Ig-like" evidence="3">
    <location>
        <begin position="166"/>
        <end position="279"/>
    </location>
</feature>
<keyword evidence="5" id="KW-1185">Reference proteome</keyword>
<dbReference type="SMART" id="SM00409">
    <property type="entry name" value="IG"/>
    <property type="match status" value="1"/>
</dbReference>
<keyword evidence="1" id="KW-0393">Immunoglobulin domain</keyword>
<evidence type="ECO:0000313" key="4">
    <source>
        <dbReference type="Ensembl" id="ENSOSIP00000023619.1"/>
    </source>
</evidence>
<keyword evidence="2" id="KW-0472">Membrane</keyword>
<dbReference type="Proteomes" id="UP000694383">
    <property type="component" value="Unplaced"/>
</dbReference>
<evidence type="ECO:0000256" key="2">
    <source>
        <dbReference type="SAM" id="Phobius"/>
    </source>
</evidence>
<protein>
    <submittedName>
        <fullName evidence="4">TAP binding protein like</fullName>
    </submittedName>
</protein>
<dbReference type="AlphaFoldDB" id="A0A8C7Y683"/>
<dbReference type="GeneTree" id="ENSGT00940000160453"/>
<dbReference type="PANTHER" id="PTHR23411">
    <property type="entry name" value="TAPASIN"/>
    <property type="match status" value="1"/>
</dbReference>
<sequence>MEGGALFSRTPATLVLRDVAVGPDEPLEMLSPFVPPSVPDPELFLFEASVTSPDIPNTDRLLHADCNELEVSCEISRYSSKGLQDSSDQTFFMVSITVEELDFSISLVLETLPVEKHQSTLMHNKLGLPLSQSGTLLTKGDIQNFLLCFLFFFFKEAVIFSLLSLPIGVLAIFVVFSNTKSLSAPLRGNVLLDCGFKQQEVPLAHQIDVEWRLQHRGKGWKVLDLKTTLDDAEGVHADVNVERKGSSMNAGLVVREGNVSLTLPALKVADEGTYICTVSIGHFHAQQVIQLHIIQPPHISLSEEKLMLKTPQTLKCYSRNYYPLDAQMEWLFVSPTATEPELFKDQGSLTSHRQHSDGTFSLSSHLVVPPAVPPGTKIICRVSHVGLDAPLDVSVLVEAPKIDSYWWFLGFLIVTILFFYQVMK</sequence>
<dbReference type="Pfam" id="PF07686">
    <property type="entry name" value="V-set"/>
    <property type="match status" value="1"/>
</dbReference>
<dbReference type="InterPro" id="IPR003599">
    <property type="entry name" value="Ig_sub"/>
</dbReference>
<dbReference type="InterPro" id="IPR050380">
    <property type="entry name" value="Immune_Resp_Modulators"/>
</dbReference>
<proteinExistence type="predicted"/>
<dbReference type="SUPFAM" id="SSF48726">
    <property type="entry name" value="Immunoglobulin"/>
    <property type="match status" value="2"/>
</dbReference>
<evidence type="ECO:0000259" key="3">
    <source>
        <dbReference type="PROSITE" id="PS50835"/>
    </source>
</evidence>
<name>A0A8C7Y683_9TELE</name>
<feature type="transmembrane region" description="Helical" evidence="2">
    <location>
        <begin position="405"/>
        <end position="423"/>
    </location>
</feature>
<keyword evidence="2" id="KW-0812">Transmembrane</keyword>
<dbReference type="InterPro" id="IPR013783">
    <property type="entry name" value="Ig-like_fold"/>
</dbReference>
<accession>A0A8C7Y683</accession>
<keyword evidence="2" id="KW-1133">Transmembrane helix</keyword>